<dbReference type="OrthoDB" id="5314306at2759"/>
<feature type="domain" description="F-box" evidence="1">
    <location>
        <begin position="5"/>
        <end position="45"/>
    </location>
</feature>
<accession>A0A1Q3DF94</accession>
<name>A0A1Q3DF94_CEPFO</name>
<dbReference type="SMART" id="SM00256">
    <property type="entry name" value="FBOX"/>
    <property type="match status" value="1"/>
</dbReference>
<sequence>MSDYLDEGILTEILARLPVKSLLRFRSVSRCWYSLISSSTFINTHLNLHKQDKKNNFLLFKHCYFKDGPSSQAVPYYSFNHQDTIEECPGYLRDLSYVAENSSCNGLFCLCWGGFLGSIVLWNPAINRYVMLPKSNITPQFKHGEPGSVTGFGFDPRANDYKVVRLVYLDDVLHRFRRPVVELFELSKRSWRGVSCNNAPPYYYFPRQAYVNGAVHWIALDDPHNSCRSLIVAFDMVNEVFSEITYPDSCRILPEDHLIIDKHEESLVVYHYHLLTDFFWCDVWVMKEYGIVDSWVKQFNIALRGEIHDVQSLIHNGDQLILSKPNGKLALFNTKDQQTIDVEGCPNALLRYMGTHMESLVLLDERRENSWDSLAFKELNNIRGKEKKTIRKPGKI</sequence>
<dbReference type="InParanoid" id="A0A1Q3DF94"/>
<dbReference type="InterPro" id="IPR006527">
    <property type="entry name" value="F-box-assoc_dom_typ1"/>
</dbReference>
<dbReference type="PANTHER" id="PTHR31672">
    <property type="entry name" value="BNACNNG10540D PROTEIN"/>
    <property type="match status" value="1"/>
</dbReference>
<comment type="caution">
    <text evidence="2">The sequence shown here is derived from an EMBL/GenBank/DDBJ whole genome shotgun (WGS) entry which is preliminary data.</text>
</comment>
<dbReference type="InterPro" id="IPR017451">
    <property type="entry name" value="F-box-assoc_interact_dom"/>
</dbReference>
<dbReference type="Proteomes" id="UP000187406">
    <property type="component" value="Unassembled WGS sequence"/>
</dbReference>
<proteinExistence type="predicted"/>
<dbReference type="Gene3D" id="1.20.1280.50">
    <property type="match status" value="1"/>
</dbReference>
<gene>
    <name evidence="2" type="ORF">CFOL_v3_34318</name>
</gene>
<dbReference type="EMBL" id="BDDD01006749">
    <property type="protein sequence ID" value="GAV90918.1"/>
    <property type="molecule type" value="Genomic_DNA"/>
</dbReference>
<dbReference type="InterPro" id="IPR050796">
    <property type="entry name" value="SCF_F-box_component"/>
</dbReference>
<evidence type="ECO:0000259" key="1">
    <source>
        <dbReference type="SMART" id="SM00256"/>
    </source>
</evidence>
<dbReference type="STRING" id="3775.A0A1Q3DF94"/>
<reference evidence="3" key="1">
    <citation type="submission" date="2016-04" db="EMBL/GenBank/DDBJ databases">
        <title>Cephalotus genome sequencing.</title>
        <authorList>
            <person name="Fukushima K."/>
            <person name="Hasebe M."/>
            <person name="Fang X."/>
        </authorList>
    </citation>
    <scope>NUCLEOTIDE SEQUENCE [LARGE SCALE GENOMIC DNA]</scope>
    <source>
        <strain evidence="3">cv. St1</strain>
    </source>
</reference>
<protein>
    <submittedName>
        <fullName evidence="2">F-box domain-containing protein/FBA_1 domain-containing protein</fullName>
    </submittedName>
</protein>
<evidence type="ECO:0000313" key="2">
    <source>
        <dbReference type="EMBL" id="GAV90918.1"/>
    </source>
</evidence>
<dbReference type="PANTHER" id="PTHR31672:SF13">
    <property type="entry name" value="F-BOX PROTEIN CPR30-LIKE"/>
    <property type="match status" value="1"/>
</dbReference>
<dbReference type="InterPro" id="IPR036047">
    <property type="entry name" value="F-box-like_dom_sf"/>
</dbReference>
<organism evidence="2 3">
    <name type="scientific">Cephalotus follicularis</name>
    <name type="common">Albany pitcher plant</name>
    <dbReference type="NCBI Taxonomy" id="3775"/>
    <lineage>
        <taxon>Eukaryota</taxon>
        <taxon>Viridiplantae</taxon>
        <taxon>Streptophyta</taxon>
        <taxon>Embryophyta</taxon>
        <taxon>Tracheophyta</taxon>
        <taxon>Spermatophyta</taxon>
        <taxon>Magnoliopsida</taxon>
        <taxon>eudicotyledons</taxon>
        <taxon>Gunneridae</taxon>
        <taxon>Pentapetalae</taxon>
        <taxon>rosids</taxon>
        <taxon>fabids</taxon>
        <taxon>Oxalidales</taxon>
        <taxon>Cephalotaceae</taxon>
        <taxon>Cephalotus</taxon>
    </lineage>
</organism>
<dbReference type="Pfam" id="PF00646">
    <property type="entry name" value="F-box"/>
    <property type="match status" value="1"/>
</dbReference>
<dbReference type="SUPFAM" id="SSF81383">
    <property type="entry name" value="F-box domain"/>
    <property type="match status" value="1"/>
</dbReference>
<dbReference type="CDD" id="cd22157">
    <property type="entry name" value="F-box_AtFBW1-like"/>
    <property type="match status" value="1"/>
</dbReference>
<dbReference type="NCBIfam" id="TIGR01640">
    <property type="entry name" value="F_box_assoc_1"/>
    <property type="match status" value="1"/>
</dbReference>
<dbReference type="AlphaFoldDB" id="A0A1Q3DF94"/>
<dbReference type="InterPro" id="IPR001810">
    <property type="entry name" value="F-box_dom"/>
</dbReference>
<evidence type="ECO:0000313" key="3">
    <source>
        <dbReference type="Proteomes" id="UP000187406"/>
    </source>
</evidence>
<keyword evidence="3" id="KW-1185">Reference proteome</keyword>
<dbReference type="Pfam" id="PF07734">
    <property type="entry name" value="FBA_1"/>
    <property type="match status" value="1"/>
</dbReference>